<dbReference type="InterPro" id="IPR050271">
    <property type="entry name" value="UDP-glycosyltransferase"/>
</dbReference>
<proteinExistence type="inferred from homology"/>
<comment type="similarity">
    <text evidence="1">Belongs to the UDP-glycosyltransferase family.</text>
</comment>
<dbReference type="EC" id="2.4.1.17" evidence="2"/>
<gene>
    <name evidence="8" type="ORF">L596_008962</name>
</gene>
<dbReference type="SUPFAM" id="SSF53756">
    <property type="entry name" value="UDP-Glycosyltransferase/glycogen phosphorylase"/>
    <property type="match status" value="1"/>
</dbReference>
<evidence type="ECO:0000313" key="9">
    <source>
        <dbReference type="Proteomes" id="UP000298663"/>
    </source>
</evidence>
<evidence type="ECO:0000256" key="3">
    <source>
        <dbReference type="ARBA" id="ARBA00022676"/>
    </source>
</evidence>
<name>A0A4V6A6G2_STECR</name>
<comment type="catalytic activity">
    <reaction evidence="5">
        <text>glucuronate acceptor + UDP-alpha-D-glucuronate = acceptor beta-D-glucuronoside + UDP + H(+)</text>
        <dbReference type="Rhea" id="RHEA:21032"/>
        <dbReference type="ChEBI" id="CHEBI:15378"/>
        <dbReference type="ChEBI" id="CHEBI:58052"/>
        <dbReference type="ChEBI" id="CHEBI:58223"/>
        <dbReference type="ChEBI" id="CHEBI:132367"/>
        <dbReference type="ChEBI" id="CHEBI:132368"/>
        <dbReference type="EC" id="2.4.1.17"/>
    </reaction>
</comment>
<evidence type="ECO:0000256" key="1">
    <source>
        <dbReference type="ARBA" id="ARBA00009995"/>
    </source>
</evidence>
<dbReference type="PANTHER" id="PTHR48043">
    <property type="entry name" value="EG:EG0003.4 PROTEIN-RELATED"/>
    <property type="match status" value="1"/>
</dbReference>
<dbReference type="OrthoDB" id="5835829at2759"/>
<dbReference type="STRING" id="34508.A0A4V6A6G2"/>
<sequence>MSMVPLALVLLLVSIFGGGDGLKILMYNPTMGHSHIEFQGAIADILIDAGHTVHVVVPECNPNLPSNGSSRAERVYRIQSSVETKFMLSSFMNNPFGIEHGSFMFKQEEMELFANTTDQFCDDLSFQISLRTTLFLTSSKPRNTTSRSPNSTNSAIGDGSTPSGSKRRSSFRPLLSRISSRIFLVSLCLRATSQVGKSSLYFKLFIFRCVRLVSERSQVHLLPESPESLPWSHDRDDLPKVMVDINEKLQKKFGSDFPTVKSIVQNTSVGLMNAVDMLDISKPISNKIINVGGIAIKKPKATLTPKIEAIFKKANKGVVLFSFGSIADTRKMKLFMKKAFVNAFAQFPDYEFIWKFTPLDANESHWVDSYDNIHRVNWMDQTTILGKSWPFNFYLNS</sequence>
<feature type="signal peptide" evidence="7">
    <location>
        <begin position="1"/>
        <end position="21"/>
    </location>
</feature>
<organism evidence="8 9">
    <name type="scientific">Steinernema carpocapsae</name>
    <name type="common">Entomopathogenic nematode</name>
    <dbReference type="NCBI Taxonomy" id="34508"/>
    <lineage>
        <taxon>Eukaryota</taxon>
        <taxon>Metazoa</taxon>
        <taxon>Ecdysozoa</taxon>
        <taxon>Nematoda</taxon>
        <taxon>Chromadorea</taxon>
        <taxon>Rhabditida</taxon>
        <taxon>Tylenchina</taxon>
        <taxon>Panagrolaimomorpha</taxon>
        <taxon>Strongyloidoidea</taxon>
        <taxon>Steinernematidae</taxon>
        <taxon>Steinernema</taxon>
    </lineage>
</organism>
<dbReference type="Proteomes" id="UP000298663">
    <property type="component" value="Unassembled WGS sequence"/>
</dbReference>
<dbReference type="AlphaFoldDB" id="A0A4V6A6G2"/>
<comment type="caution">
    <text evidence="8">The sequence shown here is derived from an EMBL/GenBank/DDBJ whole genome shotgun (WGS) entry which is preliminary data.</text>
</comment>
<evidence type="ECO:0000256" key="4">
    <source>
        <dbReference type="ARBA" id="ARBA00022679"/>
    </source>
</evidence>
<dbReference type="GO" id="GO:0015020">
    <property type="term" value="F:glucuronosyltransferase activity"/>
    <property type="evidence" value="ECO:0007669"/>
    <property type="project" value="UniProtKB-EC"/>
</dbReference>
<dbReference type="PANTHER" id="PTHR48043:SF145">
    <property type="entry name" value="FI06409P-RELATED"/>
    <property type="match status" value="1"/>
</dbReference>
<reference evidence="8 9" key="1">
    <citation type="journal article" date="2015" name="Genome Biol.">
        <title>Comparative genomics of Steinernema reveals deeply conserved gene regulatory networks.</title>
        <authorList>
            <person name="Dillman A.R."/>
            <person name="Macchietto M."/>
            <person name="Porter C.F."/>
            <person name="Rogers A."/>
            <person name="Williams B."/>
            <person name="Antoshechkin I."/>
            <person name="Lee M.M."/>
            <person name="Goodwin Z."/>
            <person name="Lu X."/>
            <person name="Lewis E.E."/>
            <person name="Goodrich-Blair H."/>
            <person name="Stock S.P."/>
            <person name="Adams B.J."/>
            <person name="Sternberg P.W."/>
            <person name="Mortazavi A."/>
        </authorList>
    </citation>
    <scope>NUCLEOTIDE SEQUENCE [LARGE SCALE GENOMIC DNA]</scope>
    <source>
        <strain evidence="8 9">ALL</strain>
    </source>
</reference>
<dbReference type="Gene3D" id="3.40.50.2000">
    <property type="entry name" value="Glycogen Phosphorylase B"/>
    <property type="match status" value="1"/>
</dbReference>
<feature type="compositionally biased region" description="Low complexity" evidence="6">
    <location>
        <begin position="141"/>
        <end position="154"/>
    </location>
</feature>
<evidence type="ECO:0000256" key="2">
    <source>
        <dbReference type="ARBA" id="ARBA00012544"/>
    </source>
</evidence>
<evidence type="ECO:0000256" key="6">
    <source>
        <dbReference type="SAM" id="MobiDB-lite"/>
    </source>
</evidence>
<evidence type="ECO:0000256" key="5">
    <source>
        <dbReference type="ARBA" id="ARBA00047475"/>
    </source>
</evidence>
<reference evidence="8 9" key="2">
    <citation type="journal article" date="2019" name="G3 (Bethesda)">
        <title>Hybrid Assembly of the Genome of the Entomopathogenic Nematode Steinernema carpocapsae Identifies the X-Chromosome.</title>
        <authorList>
            <person name="Serra L."/>
            <person name="Macchietto M."/>
            <person name="Macias-Munoz A."/>
            <person name="McGill C.J."/>
            <person name="Rodriguez I.M."/>
            <person name="Rodriguez B."/>
            <person name="Murad R."/>
            <person name="Mortazavi A."/>
        </authorList>
    </citation>
    <scope>NUCLEOTIDE SEQUENCE [LARGE SCALE GENOMIC DNA]</scope>
    <source>
        <strain evidence="8 9">ALL</strain>
    </source>
</reference>
<dbReference type="InterPro" id="IPR002213">
    <property type="entry name" value="UDP_glucos_trans"/>
</dbReference>
<keyword evidence="3" id="KW-0328">Glycosyltransferase</keyword>
<protein>
    <recommendedName>
        <fullName evidence="2">glucuronosyltransferase</fullName>
        <ecNumber evidence="2">2.4.1.17</ecNumber>
    </recommendedName>
</protein>
<keyword evidence="9" id="KW-1185">Reference proteome</keyword>
<evidence type="ECO:0000313" key="8">
    <source>
        <dbReference type="EMBL" id="TKR94705.1"/>
    </source>
</evidence>
<evidence type="ECO:0000256" key="7">
    <source>
        <dbReference type="SAM" id="SignalP"/>
    </source>
</evidence>
<dbReference type="Pfam" id="PF00201">
    <property type="entry name" value="UDPGT"/>
    <property type="match status" value="1"/>
</dbReference>
<feature type="chain" id="PRO_5020616513" description="glucuronosyltransferase" evidence="7">
    <location>
        <begin position="22"/>
        <end position="397"/>
    </location>
</feature>
<keyword evidence="7" id="KW-0732">Signal</keyword>
<accession>A0A4V6A6G2</accession>
<feature type="region of interest" description="Disordered" evidence="6">
    <location>
        <begin position="139"/>
        <end position="169"/>
    </location>
</feature>
<keyword evidence="4" id="KW-0808">Transferase</keyword>
<dbReference type="EMBL" id="AZBU02000002">
    <property type="protein sequence ID" value="TKR94705.1"/>
    <property type="molecule type" value="Genomic_DNA"/>
</dbReference>